<organism evidence="8 9">
    <name type="scientific">Chrysochromulina tobinii</name>
    <dbReference type="NCBI Taxonomy" id="1460289"/>
    <lineage>
        <taxon>Eukaryota</taxon>
        <taxon>Haptista</taxon>
        <taxon>Haptophyta</taxon>
        <taxon>Prymnesiophyceae</taxon>
        <taxon>Prymnesiales</taxon>
        <taxon>Chrysochromulinaceae</taxon>
        <taxon>Chrysochromulina</taxon>
    </lineage>
</organism>
<keyword evidence="5 7" id="KW-0472">Membrane</keyword>
<evidence type="ECO:0000256" key="5">
    <source>
        <dbReference type="ARBA" id="ARBA00023136"/>
    </source>
</evidence>
<feature type="transmembrane region" description="Helical" evidence="7">
    <location>
        <begin position="111"/>
        <end position="130"/>
    </location>
</feature>
<dbReference type="Proteomes" id="UP000037460">
    <property type="component" value="Unassembled WGS sequence"/>
</dbReference>
<dbReference type="Pfam" id="PF03006">
    <property type="entry name" value="HlyIII"/>
    <property type="match status" value="1"/>
</dbReference>
<keyword evidence="3 7" id="KW-0812">Transmembrane</keyword>
<evidence type="ECO:0000256" key="2">
    <source>
        <dbReference type="ARBA" id="ARBA00007018"/>
    </source>
</evidence>
<dbReference type="GO" id="GO:0046872">
    <property type="term" value="F:metal ion binding"/>
    <property type="evidence" value="ECO:0007669"/>
    <property type="project" value="UniProtKB-KW"/>
</dbReference>
<gene>
    <name evidence="8" type="ORF">Ctob_004365</name>
</gene>
<dbReference type="AlphaFoldDB" id="A0A0M0JEL5"/>
<evidence type="ECO:0000313" key="9">
    <source>
        <dbReference type="Proteomes" id="UP000037460"/>
    </source>
</evidence>
<feature type="binding site" evidence="6">
    <location>
        <position position="131"/>
    </location>
    <ligand>
        <name>Zn(2+)</name>
        <dbReference type="ChEBI" id="CHEBI:29105"/>
    </ligand>
</feature>
<dbReference type="EMBL" id="JWZX01003067">
    <property type="protein sequence ID" value="KOO24683.1"/>
    <property type="molecule type" value="Genomic_DNA"/>
</dbReference>
<sequence>MPLPSTFPTEAVLYRASSQLNFAEVLAIKVVGQPAKPQWRPLVGLKDMPDHRATNKYLLKGYRAQDDISLRTALFRGHSETVNIWSHLAGSLLLLPCLFGDYYAHWPWLSTVLRVHAAIGICCGFASVIFHISESFPLDVYNRCIQLDYAFAFLATVSHSALLAAVFFRETPQVAVPLLALLLLISVLGVRLFVAQTDADATNTQRHADRGSTIRVAGIMLAPVLLAVPICAHVLLFDPDFGPVVLSWMLSFAVAALAWLFKLPERLFPPGTFDYVGNSHNVMHVMVLVTFLFLHNGSRALLAKETRLLEAETIEVKHGNHCF</sequence>
<keyword evidence="6" id="KW-0479">Metal-binding</keyword>
<evidence type="ECO:0000256" key="1">
    <source>
        <dbReference type="ARBA" id="ARBA00004141"/>
    </source>
</evidence>
<keyword evidence="6" id="KW-0862">Zinc</keyword>
<comment type="similarity">
    <text evidence="2">Belongs to the ADIPOR family.</text>
</comment>
<evidence type="ECO:0000256" key="6">
    <source>
        <dbReference type="PIRSR" id="PIRSR604254-1"/>
    </source>
</evidence>
<evidence type="ECO:0000313" key="8">
    <source>
        <dbReference type="EMBL" id="KOO24683.1"/>
    </source>
</evidence>
<evidence type="ECO:0000256" key="3">
    <source>
        <dbReference type="ARBA" id="ARBA00022692"/>
    </source>
</evidence>
<evidence type="ECO:0000256" key="4">
    <source>
        <dbReference type="ARBA" id="ARBA00022989"/>
    </source>
</evidence>
<name>A0A0M0JEL5_9EUKA</name>
<feature type="transmembrane region" description="Helical" evidence="7">
    <location>
        <begin position="175"/>
        <end position="194"/>
    </location>
</feature>
<dbReference type="PANTHER" id="PTHR20855:SF52">
    <property type="entry name" value="ADIPONECTIN RECEPTOR PROTEIN"/>
    <property type="match status" value="1"/>
</dbReference>
<protein>
    <submittedName>
        <fullName evidence="8">Hemolysin-III channel protein Izh2</fullName>
    </submittedName>
</protein>
<comment type="subcellular location">
    <subcellularLocation>
        <location evidence="1">Membrane</location>
        <topology evidence="1">Multi-pass membrane protein</topology>
    </subcellularLocation>
</comment>
<dbReference type="PANTHER" id="PTHR20855">
    <property type="entry name" value="ADIPOR/PROGESTIN RECEPTOR-RELATED"/>
    <property type="match status" value="1"/>
</dbReference>
<feature type="transmembrane region" description="Helical" evidence="7">
    <location>
        <begin position="244"/>
        <end position="261"/>
    </location>
</feature>
<feature type="transmembrane region" description="Helical" evidence="7">
    <location>
        <begin position="84"/>
        <end position="104"/>
    </location>
</feature>
<feature type="binding site" evidence="6">
    <location>
        <position position="284"/>
    </location>
    <ligand>
        <name>Zn(2+)</name>
        <dbReference type="ChEBI" id="CHEBI:29105"/>
    </ligand>
</feature>
<proteinExistence type="inferred from homology"/>
<comment type="caution">
    <text evidence="8">The sequence shown here is derived from an EMBL/GenBank/DDBJ whole genome shotgun (WGS) entry which is preliminary data.</text>
</comment>
<evidence type="ECO:0000256" key="7">
    <source>
        <dbReference type="SAM" id="Phobius"/>
    </source>
</evidence>
<keyword evidence="4 7" id="KW-1133">Transmembrane helix</keyword>
<dbReference type="GO" id="GO:0038023">
    <property type="term" value="F:signaling receptor activity"/>
    <property type="evidence" value="ECO:0007669"/>
    <property type="project" value="TreeGrafter"/>
</dbReference>
<accession>A0A0M0JEL5</accession>
<reference evidence="9" key="1">
    <citation type="journal article" date="2015" name="PLoS Genet.">
        <title>Genome Sequence and Transcriptome Analyses of Chrysochromulina tobin: Metabolic Tools for Enhanced Algal Fitness in the Prominent Order Prymnesiales (Haptophyceae).</title>
        <authorList>
            <person name="Hovde B.T."/>
            <person name="Deodato C.R."/>
            <person name="Hunsperger H.M."/>
            <person name="Ryken S.A."/>
            <person name="Yost W."/>
            <person name="Jha R.K."/>
            <person name="Patterson J."/>
            <person name="Monnat R.J. Jr."/>
            <person name="Barlow S.B."/>
            <person name="Starkenburg S.R."/>
            <person name="Cattolico R.A."/>
        </authorList>
    </citation>
    <scope>NUCLEOTIDE SEQUENCE</scope>
    <source>
        <strain evidence="9">CCMP291</strain>
    </source>
</reference>
<keyword evidence="9" id="KW-1185">Reference proteome</keyword>
<feature type="transmembrane region" description="Helical" evidence="7">
    <location>
        <begin position="150"/>
        <end position="168"/>
    </location>
</feature>
<dbReference type="GO" id="GO:0016020">
    <property type="term" value="C:membrane"/>
    <property type="evidence" value="ECO:0007669"/>
    <property type="project" value="UniProtKB-SubCell"/>
</dbReference>
<feature type="transmembrane region" description="Helical" evidence="7">
    <location>
        <begin position="214"/>
        <end position="237"/>
    </location>
</feature>
<dbReference type="OrthoDB" id="529367at2759"/>
<dbReference type="InterPro" id="IPR004254">
    <property type="entry name" value="AdipoR/HlyIII-related"/>
</dbReference>
<feature type="transmembrane region" description="Helical" evidence="7">
    <location>
        <begin position="281"/>
        <end position="302"/>
    </location>
</feature>
<feature type="binding site" evidence="6">
    <location>
        <position position="280"/>
    </location>
    <ligand>
        <name>Zn(2+)</name>
        <dbReference type="ChEBI" id="CHEBI:29105"/>
    </ligand>
</feature>